<keyword evidence="2" id="KW-0732">Signal</keyword>
<evidence type="ECO:0000313" key="4">
    <source>
        <dbReference type="Proteomes" id="UP000261284"/>
    </source>
</evidence>
<name>A0A3E1NPA7_9BACT</name>
<sequence length="396" mass="45579">MKRLLLSYAALWLALGAFAQNTDTVSDKQLKDRVLNEIQTSFDKRNKLLDSTVFHLDERVNVLDKSIKDSKDVKEKADKLLQRVQILEDKQKAIDQNELNIFQANYQSAVVNLVSMDREIKPLVLFNSTKEFFGSLSEAGNPLNYPGFKEWYQSFNNYLQKNKTQSPMLAVTSNLLTFTGDVSKGVPLTGPITSALFSSMTSYIDNIGKKEKDLKAQSEKMMTLTMKISQFDYDKDQIEHEWETITKELKDLQKKYDQSIADNLGILKINNADFGASFSKENDAEKRYQYLTSMRQKAADFVAAERAGNPKEWKQKIFFQMNAVQSLKLRFGQITFRISENIVKYADLFTKYRNDEQLGGKVKDLELKLKDLQETFDKTFDPLDYINSASKMYKVS</sequence>
<dbReference type="EMBL" id="QTJU01000001">
    <property type="protein sequence ID" value="RFM29766.1"/>
    <property type="molecule type" value="Genomic_DNA"/>
</dbReference>
<evidence type="ECO:0000256" key="1">
    <source>
        <dbReference type="SAM" id="Coils"/>
    </source>
</evidence>
<dbReference type="RefSeq" id="WP_116845522.1">
    <property type="nucleotide sequence ID" value="NZ_QTJU01000001.1"/>
</dbReference>
<organism evidence="3 4">
    <name type="scientific">Deminuibacter soli</name>
    <dbReference type="NCBI Taxonomy" id="2291815"/>
    <lineage>
        <taxon>Bacteria</taxon>
        <taxon>Pseudomonadati</taxon>
        <taxon>Bacteroidota</taxon>
        <taxon>Chitinophagia</taxon>
        <taxon>Chitinophagales</taxon>
        <taxon>Chitinophagaceae</taxon>
        <taxon>Deminuibacter</taxon>
    </lineage>
</organism>
<feature type="chain" id="PRO_5017730666" evidence="2">
    <location>
        <begin position="20"/>
        <end position="396"/>
    </location>
</feature>
<feature type="coiled-coil region" evidence="1">
    <location>
        <begin position="70"/>
        <end position="97"/>
    </location>
</feature>
<evidence type="ECO:0000313" key="3">
    <source>
        <dbReference type="EMBL" id="RFM29766.1"/>
    </source>
</evidence>
<keyword evidence="1" id="KW-0175">Coiled coil</keyword>
<dbReference type="AlphaFoldDB" id="A0A3E1NPA7"/>
<evidence type="ECO:0000256" key="2">
    <source>
        <dbReference type="SAM" id="SignalP"/>
    </source>
</evidence>
<dbReference type="OrthoDB" id="816769at2"/>
<protein>
    <submittedName>
        <fullName evidence="3">Uncharacterized protein</fullName>
    </submittedName>
</protein>
<gene>
    <name evidence="3" type="ORF">DXN05_01955</name>
</gene>
<comment type="caution">
    <text evidence="3">The sequence shown here is derived from an EMBL/GenBank/DDBJ whole genome shotgun (WGS) entry which is preliminary data.</text>
</comment>
<accession>A0A3E1NPA7</accession>
<feature type="signal peptide" evidence="2">
    <location>
        <begin position="1"/>
        <end position="19"/>
    </location>
</feature>
<proteinExistence type="predicted"/>
<keyword evidence="4" id="KW-1185">Reference proteome</keyword>
<dbReference type="Proteomes" id="UP000261284">
    <property type="component" value="Unassembled WGS sequence"/>
</dbReference>
<reference evidence="3 4" key="1">
    <citation type="submission" date="2018-08" db="EMBL/GenBank/DDBJ databases">
        <title>Chitinophagaceae sp. K23C18032701, a novel bacterium isolated from forest soil.</title>
        <authorList>
            <person name="Wang C."/>
        </authorList>
    </citation>
    <scope>NUCLEOTIDE SEQUENCE [LARGE SCALE GENOMIC DNA]</scope>
    <source>
        <strain evidence="3 4">K23C18032701</strain>
    </source>
</reference>